<protein>
    <submittedName>
        <fullName evidence="2">Uncharacterized protein</fullName>
    </submittedName>
</protein>
<name>X0XCM5_9ZZZZ</name>
<evidence type="ECO:0000313" key="2">
    <source>
        <dbReference type="EMBL" id="GAG40850.1"/>
    </source>
</evidence>
<dbReference type="AlphaFoldDB" id="X0XCM5"/>
<comment type="caution">
    <text evidence="2">The sequence shown here is derived from an EMBL/GenBank/DDBJ whole genome shotgun (WGS) entry which is preliminary data.</text>
</comment>
<dbReference type="EMBL" id="BARS01040956">
    <property type="protein sequence ID" value="GAG40850.1"/>
    <property type="molecule type" value="Genomic_DNA"/>
</dbReference>
<gene>
    <name evidence="2" type="ORF">S01H1_62365</name>
</gene>
<keyword evidence="1" id="KW-0472">Membrane</keyword>
<keyword evidence="1" id="KW-0812">Transmembrane</keyword>
<feature type="non-terminal residue" evidence="2">
    <location>
        <position position="1"/>
    </location>
</feature>
<keyword evidence="1" id="KW-1133">Transmembrane helix</keyword>
<feature type="transmembrane region" description="Helical" evidence="1">
    <location>
        <begin position="20"/>
        <end position="39"/>
    </location>
</feature>
<reference evidence="2" key="1">
    <citation type="journal article" date="2014" name="Front. Microbiol.">
        <title>High frequency of phylogenetically diverse reductive dehalogenase-homologous genes in deep subseafloor sedimentary metagenomes.</title>
        <authorList>
            <person name="Kawai M."/>
            <person name="Futagami T."/>
            <person name="Toyoda A."/>
            <person name="Takaki Y."/>
            <person name="Nishi S."/>
            <person name="Hori S."/>
            <person name="Arai W."/>
            <person name="Tsubouchi T."/>
            <person name="Morono Y."/>
            <person name="Uchiyama I."/>
            <person name="Ito T."/>
            <person name="Fujiyama A."/>
            <person name="Inagaki F."/>
            <person name="Takami H."/>
        </authorList>
    </citation>
    <scope>NUCLEOTIDE SEQUENCE</scope>
    <source>
        <strain evidence="2">Expedition CK06-06</strain>
    </source>
</reference>
<accession>X0XCM5</accession>
<proteinExistence type="predicted"/>
<evidence type="ECO:0000256" key="1">
    <source>
        <dbReference type="SAM" id="Phobius"/>
    </source>
</evidence>
<sequence>KTCTYHVSITMKYHPLSGDFIVTGLCVALSESALGRVALGRRDDAK</sequence>
<organism evidence="2">
    <name type="scientific">marine sediment metagenome</name>
    <dbReference type="NCBI Taxonomy" id="412755"/>
    <lineage>
        <taxon>unclassified sequences</taxon>
        <taxon>metagenomes</taxon>
        <taxon>ecological metagenomes</taxon>
    </lineage>
</organism>